<evidence type="ECO:0000256" key="4">
    <source>
        <dbReference type="ARBA" id="ARBA00023136"/>
    </source>
</evidence>
<evidence type="ECO:0000313" key="8">
    <source>
        <dbReference type="Proteomes" id="UP001176468"/>
    </source>
</evidence>
<evidence type="ECO:0000256" key="2">
    <source>
        <dbReference type="ARBA" id="ARBA00022692"/>
    </source>
</evidence>
<dbReference type="SUPFAM" id="SSF103473">
    <property type="entry name" value="MFS general substrate transporter"/>
    <property type="match status" value="1"/>
</dbReference>
<feature type="transmembrane region" description="Helical" evidence="5">
    <location>
        <begin position="252"/>
        <end position="276"/>
    </location>
</feature>
<dbReference type="PANTHER" id="PTHR23508">
    <property type="entry name" value="CARBOXYLIC ACID TRANSPORTER PROTEIN HOMOLOG"/>
    <property type="match status" value="1"/>
</dbReference>
<keyword evidence="8" id="KW-1185">Reference proteome</keyword>
<gene>
    <name evidence="7" type="ORF">Q5H94_00525</name>
</gene>
<dbReference type="PROSITE" id="PS50850">
    <property type="entry name" value="MFS"/>
    <property type="match status" value="1"/>
</dbReference>
<feature type="transmembrane region" description="Helical" evidence="5">
    <location>
        <begin position="407"/>
        <end position="427"/>
    </location>
</feature>
<evidence type="ECO:0000256" key="3">
    <source>
        <dbReference type="ARBA" id="ARBA00022989"/>
    </source>
</evidence>
<name>A0ABT8ZU58_9SPHN</name>
<dbReference type="Proteomes" id="UP001176468">
    <property type="component" value="Unassembled WGS sequence"/>
</dbReference>
<feature type="transmembrane region" description="Helical" evidence="5">
    <location>
        <begin position="175"/>
        <end position="196"/>
    </location>
</feature>
<feature type="transmembrane region" description="Helical" evidence="5">
    <location>
        <begin position="57"/>
        <end position="80"/>
    </location>
</feature>
<dbReference type="InterPro" id="IPR036259">
    <property type="entry name" value="MFS_trans_sf"/>
</dbReference>
<comment type="subcellular location">
    <subcellularLocation>
        <location evidence="1">Membrane</location>
        <topology evidence="1">Multi-pass membrane protein</topology>
    </subcellularLocation>
</comment>
<dbReference type="PROSITE" id="PS00216">
    <property type="entry name" value="SUGAR_TRANSPORT_1"/>
    <property type="match status" value="1"/>
</dbReference>
<dbReference type="Pfam" id="PF07690">
    <property type="entry name" value="MFS_1"/>
    <property type="match status" value="1"/>
</dbReference>
<dbReference type="Gene3D" id="1.20.1250.20">
    <property type="entry name" value="MFS general substrate transporter like domains"/>
    <property type="match status" value="1"/>
</dbReference>
<evidence type="ECO:0000313" key="7">
    <source>
        <dbReference type="EMBL" id="MDO7840798.1"/>
    </source>
</evidence>
<dbReference type="InterPro" id="IPR005829">
    <property type="entry name" value="Sugar_transporter_CS"/>
</dbReference>
<evidence type="ECO:0000256" key="1">
    <source>
        <dbReference type="ARBA" id="ARBA00004141"/>
    </source>
</evidence>
<dbReference type="EMBL" id="JAUQSZ010000001">
    <property type="protein sequence ID" value="MDO7840798.1"/>
    <property type="molecule type" value="Genomic_DNA"/>
</dbReference>
<protein>
    <submittedName>
        <fullName evidence="7">MFS transporter</fullName>
    </submittedName>
</protein>
<feature type="transmembrane region" description="Helical" evidence="5">
    <location>
        <begin position="317"/>
        <end position="337"/>
    </location>
</feature>
<feature type="transmembrane region" description="Helical" evidence="5">
    <location>
        <begin position="147"/>
        <end position="169"/>
    </location>
</feature>
<reference evidence="7" key="1">
    <citation type="submission" date="2023-07" db="EMBL/GenBank/DDBJ databases">
        <authorList>
            <person name="Kim M.K."/>
        </authorList>
    </citation>
    <scope>NUCLEOTIDE SEQUENCE</scope>
    <source>
        <strain evidence="7">CA1-15</strain>
    </source>
</reference>
<feature type="transmembrane region" description="Helical" evidence="5">
    <location>
        <begin position="343"/>
        <end position="366"/>
    </location>
</feature>
<keyword evidence="3 5" id="KW-1133">Transmembrane helix</keyword>
<comment type="caution">
    <text evidence="7">The sequence shown here is derived from an EMBL/GenBank/DDBJ whole genome shotgun (WGS) entry which is preliminary data.</text>
</comment>
<evidence type="ECO:0000256" key="5">
    <source>
        <dbReference type="SAM" id="Phobius"/>
    </source>
</evidence>
<evidence type="ECO:0000259" key="6">
    <source>
        <dbReference type="PROSITE" id="PS50850"/>
    </source>
</evidence>
<feature type="transmembrane region" description="Helical" evidence="5">
    <location>
        <begin position="87"/>
        <end position="107"/>
    </location>
</feature>
<dbReference type="RefSeq" id="WP_304559032.1">
    <property type="nucleotide sequence ID" value="NZ_JAUQSZ010000001.1"/>
</dbReference>
<dbReference type="InterPro" id="IPR011701">
    <property type="entry name" value="MFS"/>
</dbReference>
<dbReference type="InterPro" id="IPR020846">
    <property type="entry name" value="MFS_dom"/>
</dbReference>
<feature type="transmembrane region" description="Helical" evidence="5">
    <location>
        <begin position="288"/>
        <end position="310"/>
    </location>
</feature>
<dbReference type="PANTHER" id="PTHR23508:SF10">
    <property type="entry name" value="CARBOXYLIC ACID TRANSPORTER PROTEIN HOMOLOG"/>
    <property type="match status" value="1"/>
</dbReference>
<proteinExistence type="predicted"/>
<organism evidence="7 8">
    <name type="scientific">Sphingomonas immobilis</name>
    <dbReference type="NCBI Taxonomy" id="3063997"/>
    <lineage>
        <taxon>Bacteria</taxon>
        <taxon>Pseudomonadati</taxon>
        <taxon>Pseudomonadota</taxon>
        <taxon>Alphaproteobacteria</taxon>
        <taxon>Sphingomonadales</taxon>
        <taxon>Sphingomonadaceae</taxon>
        <taxon>Sphingomonas</taxon>
    </lineage>
</organism>
<keyword evidence="2 5" id="KW-0812">Transmembrane</keyword>
<feature type="transmembrane region" description="Helical" evidence="5">
    <location>
        <begin position="378"/>
        <end position="401"/>
    </location>
</feature>
<keyword evidence="4 5" id="KW-0472">Membrane</keyword>
<feature type="transmembrane region" description="Helical" evidence="5">
    <location>
        <begin position="113"/>
        <end position="135"/>
    </location>
</feature>
<sequence>MRKNQAQAIAPADRWTKMQMLFGGLAALAILVDGYDSQLIALCLPAIARDWHIDKSAFAGVLALGTVGVACGAALAGIALDRIGRRLSLIATLSIVAIGSISVSQASNLITFGVARFVVGAGIGGALAAATTCLAEFTPPHRRSAMVSFGILCMPLGGVCASTSCAALLDTFGWRTMFVIGGVGPALLVVVLALVFPETPAFLSGQANRREELERVMARTGAGAWAVDVGAKKAGRAKLSELFNAAYRRDTILIWIALFGTLCTTYLAVSWIPSLFASAHGSFKQSSAALAANGIGAIIGAAATVLIVQWFGTRKPILFIGLTGAAGLLVLSIMFSVGASTPMLFALLAITSVAVGSTQSLLYVVVSQIYPSEMRGTGVGFGMAIGRVGAVSAAFIGGWALHLGGQAFFVIDAAMLLITTVAGFLVGRQALHSKR</sequence>
<accession>A0ABT8ZU58</accession>
<feature type="domain" description="Major facilitator superfamily (MFS) profile" evidence="6">
    <location>
        <begin position="22"/>
        <end position="431"/>
    </location>
</feature>